<organism evidence="15">
    <name type="scientific">Drosophila melanogaster</name>
    <name type="common">Fruit fly</name>
    <dbReference type="NCBI Taxonomy" id="7227"/>
    <lineage>
        <taxon>Eukaryota</taxon>
        <taxon>Metazoa</taxon>
        <taxon>Ecdysozoa</taxon>
        <taxon>Arthropoda</taxon>
        <taxon>Hexapoda</taxon>
        <taxon>Insecta</taxon>
        <taxon>Pterygota</taxon>
        <taxon>Neoptera</taxon>
        <taxon>Endopterygota</taxon>
        <taxon>Diptera</taxon>
        <taxon>Brachycera</taxon>
        <taxon>Muscomorpha</taxon>
        <taxon>Ephydroidea</taxon>
        <taxon>Drosophilidae</taxon>
        <taxon>Drosophila</taxon>
        <taxon>Sophophora</taxon>
    </lineage>
</organism>
<dbReference type="FunFam" id="1.20.920.10:FF:000064">
    <property type="entry name" value="Polybromo 1"/>
    <property type="match status" value="1"/>
</dbReference>
<dbReference type="InterPro" id="IPR043151">
    <property type="entry name" value="BAH_sf"/>
</dbReference>
<dbReference type="CDD" id="cd05517">
    <property type="entry name" value="Bromo_polybromo_II"/>
    <property type="match status" value="1"/>
</dbReference>
<feature type="domain" description="BAH" evidence="14">
    <location>
        <begin position="1146"/>
        <end position="1261"/>
    </location>
</feature>
<evidence type="ECO:0000313" key="15">
    <source>
        <dbReference type="EMBL" id="ACK77595.1"/>
    </source>
</evidence>
<dbReference type="CDD" id="cd05515">
    <property type="entry name" value="Bromo_polybromo_V"/>
    <property type="match status" value="1"/>
</dbReference>
<feature type="compositionally biased region" description="Basic and acidic residues" evidence="11">
    <location>
        <begin position="927"/>
        <end position="936"/>
    </location>
</feature>
<evidence type="ECO:0000259" key="13">
    <source>
        <dbReference type="PROSITE" id="PS50118"/>
    </source>
</evidence>
<dbReference type="Gene3D" id="1.10.30.10">
    <property type="entry name" value="High mobility group box domain"/>
    <property type="match status" value="1"/>
</dbReference>
<dbReference type="SMART" id="SM00297">
    <property type="entry name" value="BROMO"/>
    <property type="match status" value="6"/>
</dbReference>
<dbReference type="InterPro" id="IPR037382">
    <property type="entry name" value="Rsc/polybromo"/>
</dbReference>
<keyword evidence="9" id="KW-0238">DNA-binding</keyword>
<proteinExistence type="evidence at transcript level"/>
<evidence type="ECO:0000256" key="7">
    <source>
        <dbReference type="ARBA" id="ARBA00023242"/>
    </source>
</evidence>
<feature type="coiled-coil region" evidence="10">
    <location>
        <begin position="1091"/>
        <end position="1118"/>
    </location>
</feature>
<feature type="domain" description="Bromo" evidence="12">
    <location>
        <begin position="555"/>
        <end position="625"/>
    </location>
</feature>
<dbReference type="SUPFAM" id="SSF47370">
    <property type="entry name" value="Bromodomain"/>
    <property type="match status" value="6"/>
</dbReference>
<dbReference type="FunFam" id="1.20.920.10:FF:000009">
    <property type="entry name" value="Protein polybromo-1 isoform 1"/>
    <property type="match status" value="1"/>
</dbReference>
<dbReference type="GO" id="GO:0016586">
    <property type="term" value="C:RSC-type complex"/>
    <property type="evidence" value="ECO:0007669"/>
    <property type="project" value="InterPro"/>
</dbReference>
<feature type="DNA-binding region" description="HMG box" evidence="9">
    <location>
        <begin position="1342"/>
        <end position="1413"/>
    </location>
</feature>
<feature type="domain" description="HMG box" evidence="13">
    <location>
        <begin position="1342"/>
        <end position="1413"/>
    </location>
</feature>
<dbReference type="CDD" id="cd05520">
    <property type="entry name" value="Bromo_polybromo_III"/>
    <property type="match status" value="1"/>
</dbReference>
<dbReference type="CDD" id="cd05526">
    <property type="entry name" value="Bromo_polybromo_VI"/>
    <property type="match status" value="1"/>
</dbReference>
<evidence type="ECO:0000256" key="4">
    <source>
        <dbReference type="ARBA" id="ARBA00023015"/>
    </source>
</evidence>
<dbReference type="FunFam" id="1.20.920.10:FF:000057">
    <property type="entry name" value="Polybromo 1"/>
    <property type="match status" value="1"/>
</dbReference>
<evidence type="ECO:0000256" key="8">
    <source>
        <dbReference type="PROSITE-ProRule" id="PRU00035"/>
    </source>
</evidence>
<dbReference type="FunFam" id="2.30.30.490:FF:000041">
    <property type="entry name" value="Polybromo"/>
    <property type="match status" value="1"/>
</dbReference>
<feature type="domain" description="Bromo" evidence="12">
    <location>
        <begin position="236"/>
        <end position="306"/>
    </location>
</feature>
<dbReference type="SMART" id="SM00439">
    <property type="entry name" value="BAH"/>
    <property type="match status" value="2"/>
</dbReference>
<keyword evidence="2" id="KW-0677">Repeat</keyword>
<dbReference type="OrthoDB" id="10009055at2759"/>
<feature type="domain" description="Bromo" evidence="12">
    <location>
        <begin position="385"/>
        <end position="444"/>
    </location>
</feature>
<feature type="region of interest" description="Disordered" evidence="11">
    <location>
        <begin position="918"/>
        <end position="938"/>
    </location>
</feature>
<feature type="domain" description="BAH" evidence="14">
    <location>
        <begin position="948"/>
        <end position="1065"/>
    </location>
</feature>
<protein>
    <submittedName>
        <fullName evidence="15">FI03643p</fullName>
    </submittedName>
</protein>
<dbReference type="PROSITE" id="PS50118">
    <property type="entry name" value="HMG_BOX_2"/>
    <property type="match status" value="1"/>
</dbReference>
<dbReference type="PROSITE" id="PS50014">
    <property type="entry name" value="BROMODOMAIN_2"/>
    <property type="match status" value="5"/>
</dbReference>
<dbReference type="Gene3D" id="1.20.920.10">
    <property type="entry name" value="Bromodomain-like"/>
    <property type="match status" value="6"/>
</dbReference>
<evidence type="ECO:0000259" key="14">
    <source>
        <dbReference type="PROSITE" id="PS51038"/>
    </source>
</evidence>
<dbReference type="CDD" id="cd05518">
    <property type="entry name" value="Bromo_polybromo_IV"/>
    <property type="match status" value="1"/>
</dbReference>
<dbReference type="PANTHER" id="PTHR16062">
    <property type="entry name" value="SWI/SNF-RELATED"/>
    <property type="match status" value="1"/>
</dbReference>
<dbReference type="ExpressionAtlas" id="B7FNJ0">
    <property type="expression patterns" value="baseline and differential"/>
</dbReference>
<dbReference type="InterPro" id="IPR018359">
    <property type="entry name" value="Bromodomain_CS"/>
</dbReference>
<dbReference type="Pfam" id="PF01426">
    <property type="entry name" value="BAH"/>
    <property type="match status" value="2"/>
</dbReference>
<dbReference type="HOGENOM" id="CLU_001483_2_0_1"/>
<dbReference type="FunFam" id="1.20.920.10:FF:000045">
    <property type="entry name" value="protein polybromo-1"/>
    <property type="match status" value="1"/>
</dbReference>
<dbReference type="InterPro" id="IPR001025">
    <property type="entry name" value="BAH_dom"/>
</dbReference>
<feature type="domain" description="Bromo" evidence="12">
    <location>
        <begin position="686"/>
        <end position="756"/>
    </location>
</feature>
<name>B7FNJ0_DROME</name>
<evidence type="ECO:0000256" key="10">
    <source>
        <dbReference type="SAM" id="Coils"/>
    </source>
</evidence>
<dbReference type="GO" id="GO:0006338">
    <property type="term" value="P:chromatin remodeling"/>
    <property type="evidence" value="ECO:0007669"/>
    <property type="project" value="InterPro"/>
</dbReference>
<keyword evidence="6" id="KW-0804">Transcription</keyword>
<feature type="region of interest" description="Disordered" evidence="11">
    <location>
        <begin position="28"/>
        <end position="72"/>
    </location>
</feature>
<evidence type="ECO:0000259" key="12">
    <source>
        <dbReference type="PROSITE" id="PS50014"/>
    </source>
</evidence>
<feature type="region of interest" description="Disordered" evidence="11">
    <location>
        <begin position="186"/>
        <end position="216"/>
    </location>
</feature>
<keyword evidence="7 9" id="KW-0539">Nucleus</keyword>
<dbReference type="FunFam" id="1.20.920.10:FF:000090">
    <property type="entry name" value="GD18270"/>
    <property type="match status" value="1"/>
</dbReference>
<feature type="domain" description="Bromo" evidence="12">
    <location>
        <begin position="92"/>
        <end position="162"/>
    </location>
</feature>
<dbReference type="PRINTS" id="PR00503">
    <property type="entry name" value="BROMODOMAIN"/>
</dbReference>
<dbReference type="Pfam" id="PF00505">
    <property type="entry name" value="HMG_box"/>
    <property type="match status" value="1"/>
</dbReference>
<sequence length="1680" mass="192957">QNLWHFVWRLIIGYLDFNCNKNRDNTMLSRKRRASSISSRQDEDPLQLDDSTPEQSPVQQTTTQSARKKRRLDPTELCQQLYDSIRNIKKEDGSMLCDTFIRVPKRRQEPSYYDVVVNPIDLLKVQQKLKTDSYDDLDDLMADLELLIGNAKAFYIPGSSEHQDAVSLWQHIHSQRQRIMEANGLAEEEPRARRMSRQVRRMTSSTEPGGDGATDDEYNQYEELFASVMTATDPVGDRLMHRMFQLLPSKKIYPDYYDVIEHPIDLRLIATKIQMNAYSSLAEMERDLLQMTKNACLFNEPGSQIYKDAKSLKRIFTQRRIELEMGKGKLAKRVKSLSSAAIAALKEEVDSSDDEETSKKGEGPMWALFDHLYNAPGTSEHPGVTGPPLGNSLWKLPVRRFHPEYFELIKRPISMSQIHTKLKKGDYANISDLTADLYLMLDNAKKAFPTSHRTHKDALKMLKLMNAKLVEESLEEGSDLDDEDAEEMDTEVFTVSTQPEKRKPGRPRINSNSNSNASHTPNNSNSPKSNRIAINAAIKKKILSIQKYLVDYSLGNRRPIEMFMEKPPRKIYPDYYDIIQNPIDMNTIEHNIRTDRYAAVEDVVSDYRLMFSNCRQYNEEGSNIYEDANILERALNEKLKEFPGLTEGKKSQQKYSKVGRKLKTAVITERLWQFYETVKEYQEPKGKRQLSLIFTKLPSKSEYPDYYDIIREPIDMDRIAQKLKQGAYDTLDDLAADFLLMLENACKYNEPDSQIYKDALVLQQLTLQLKQQLRTERDSLPDVPLAVQELFLTLFTTIYNHQDEEGRCYSDSLAELPEYDEIGEGPKVRGISLDLVKRRLDKGAYKRLDVYQEDIFACLERARKLSRTDSDIFQDSIELQTYFIRKRDELCKDTLSSSALNFSLERLMADVELCRQQKMQQEEQDQEQDKEKDEFNAAKGESMTINQQVFSPGDYVYVQMPENKIPSICCIERLWTSPTNEKLMQASIFVRPHETYHVTTRKFLEKEVFKSSLSQTISMDKVQGMCYVMNIKDYIKMRPENLPEKDVYVCESRYNIQGRWFKKLKSWPPVREGSSVKFVPREQPLELKRVMSVFKERLEKHKGELEELKLQETLVEKEKPNVSCDPPPNAEVGSTYYQQYNTICSGAIKTGDFVYVATQTGKQSVAQVQQIWEQNGKSYFKGPWLLPPSETTPGLGKQFYRQELLLSTVEEVSPVVGIVGRCAVLEYSEFISSRPTEISESDVYICESVYDELKKALRKLVTGNMRKFQHSPSVTEDEIFYFKTPIKPSKDFKNELNELGMLEDSMDGDTPSLSSDIAAMSSPAPSVNSTPLTSKVKAAKSAKKCLTGYILYSSEVRKSICQSNPDATFGDISRMVGTEWKNLPSSVKQSWEDRASRQNEETAALRRELDDVQNSASPSSQVSQDVFGQVLTFECQWDKCDFQFEELSDCTEHCMSDSTGHIQRHPQAGVETEYVCLWRNCPRVKKSVQAFPNVLRLIKHVREVHLSKCGKTISAADRSKNFVPRRQKHAQLATTVPIPPSLAQSPRAPSNLEAVQLQQQQHPQQNMHQLQQQQTIVLGPPPEPLFVTVPPRTTRVIHSEAYIKYIESLQTGSHLNVVTCNNNWRRALTHITPAQVVAKTALPEKWIGPNLRDQGNVVQALCHLRNFMVDDILQIRRSCN</sequence>
<dbReference type="FunFam" id="1.20.920.10:FF:000006">
    <property type="entry name" value="protein polybromo-1 isoform X1"/>
    <property type="match status" value="1"/>
</dbReference>
<dbReference type="GO" id="GO:0003677">
    <property type="term" value="F:DNA binding"/>
    <property type="evidence" value="ECO:0007669"/>
    <property type="project" value="UniProtKB-UniRule"/>
</dbReference>
<keyword evidence="4" id="KW-0805">Transcription regulation</keyword>
<comment type="subcellular location">
    <subcellularLocation>
        <location evidence="1">Nucleus</location>
    </subcellularLocation>
</comment>
<dbReference type="InterPro" id="IPR036427">
    <property type="entry name" value="Bromodomain-like_sf"/>
</dbReference>
<evidence type="ECO:0000256" key="2">
    <source>
        <dbReference type="ARBA" id="ARBA00022737"/>
    </source>
</evidence>
<evidence type="ECO:0000256" key="6">
    <source>
        <dbReference type="ARBA" id="ARBA00023163"/>
    </source>
</evidence>
<gene>
    <name evidence="15" type="primary">polybromo-RA</name>
</gene>
<dbReference type="PROSITE" id="PS00633">
    <property type="entry name" value="BROMODOMAIN_1"/>
    <property type="match status" value="1"/>
</dbReference>
<evidence type="ECO:0000256" key="9">
    <source>
        <dbReference type="PROSITE-ProRule" id="PRU00267"/>
    </source>
</evidence>
<dbReference type="Gene3D" id="2.30.30.490">
    <property type="match status" value="2"/>
</dbReference>
<feature type="non-terminal residue" evidence="15">
    <location>
        <position position="1"/>
    </location>
</feature>
<dbReference type="CDD" id="cd21984">
    <property type="entry name" value="HMG-box_PB1"/>
    <property type="match status" value="1"/>
</dbReference>
<dbReference type="InterPro" id="IPR009071">
    <property type="entry name" value="HMG_box_dom"/>
</dbReference>
<dbReference type="Bgee" id="FBgn0039227">
    <property type="expression patterns" value="Expressed in tendon cell (Drosophila) in body wall and 76 other cell types or tissues"/>
</dbReference>
<dbReference type="SUPFAM" id="SSF47095">
    <property type="entry name" value="HMG-box"/>
    <property type="match status" value="1"/>
</dbReference>
<keyword evidence="3" id="KW-0156">Chromatin regulator</keyword>
<feature type="compositionally biased region" description="Acidic residues" evidence="11">
    <location>
        <begin position="473"/>
        <end position="490"/>
    </location>
</feature>
<keyword evidence="5 8" id="KW-0103">Bromodomain</keyword>
<dbReference type="Pfam" id="PF00439">
    <property type="entry name" value="Bromodomain"/>
    <property type="match status" value="5"/>
</dbReference>
<feature type="compositionally biased region" description="Polar residues" evidence="11">
    <location>
        <begin position="49"/>
        <end position="65"/>
    </location>
</feature>
<dbReference type="Gene3D" id="3.30.160.60">
    <property type="entry name" value="Classic Zinc Finger"/>
    <property type="match status" value="1"/>
</dbReference>
<dbReference type="PANTHER" id="PTHR16062:SF19">
    <property type="entry name" value="PROTEIN POLYBROMO-1"/>
    <property type="match status" value="1"/>
</dbReference>
<reference evidence="15" key="1">
    <citation type="submission" date="2008-12" db="EMBL/GenBank/DDBJ databases">
        <authorList>
            <person name="Carlson J."/>
            <person name="Booth B."/>
            <person name="Frise E."/>
            <person name="Park S."/>
            <person name="Wan K."/>
            <person name="Yu C."/>
            <person name="Celniker S."/>
        </authorList>
    </citation>
    <scope>NUCLEOTIDE SEQUENCE</scope>
</reference>
<dbReference type="PROSITE" id="PS51038">
    <property type="entry name" value="BAH"/>
    <property type="match status" value="2"/>
</dbReference>
<dbReference type="FunFam" id="2.30.30.490:FF:000002">
    <property type="entry name" value="protein polybromo-1 isoform X3"/>
    <property type="match status" value="1"/>
</dbReference>
<keyword evidence="10" id="KW-0175">Coiled coil</keyword>
<evidence type="ECO:0000256" key="11">
    <source>
        <dbReference type="SAM" id="MobiDB-lite"/>
    </source>
</evidence>
<evidence type="ECO:0000256" key="1">
    <source>
        <dbReference type="ARBA" id="ARBA00004123"/>
    </source>
</evidence>
<feature type="region of interest" description="Disordered" evidence="11">
    <location>
        <begin position="473"/>
        <end position="529"/>
    </location>
</feature>
<dbReference type="GO" id="GO:0003682">
    <property type="term" value="F:chromatin binding"/>
    <property type="evidence" value="ECO:0007669"/>
    <property type="project" value="InterPro"/>
</dbReference>
<dbReference type="InterPro" id="IPR001487">
    <property type="entry name" value="Bromodomain"/>
</dbReference>
<dbReference type="InterPro" id="IPR037968">
    <property type="entry name" value="PBRM1_BD5"/>
</dbReference>
<dbReference type="EMBL" id="BT053680">
    <property type="protein sequence ID" value="ACK77595.1"/>
    <property type="molecule type" value="mRNA"/>
</dbReference>
<feature type="compositionally biased region" description="Polar residues" evidence="11">
    <location>
        <begin position="509"/>
        <end position="529"/>
    </location>
</feature>
<dbReference type="CDD" id="cd04717">
    <property type="entry name" value="BAH_polybromo"/>
    <property type="match status" value="2"/>
</dbReference>
<accession>B7FNJ0</accession>
<evidence type="ECO:0000256" key="5">
    <source>
        <dbReference type="ARBA" id="ARBA00023117"/>
    </source>
</evidence>
<dbReference type="VEuPathDB" id="VectorBase:FBgn0039227"/>
<dbReference type="InterPro" id="IPR036910">
    <property type="entry name" value="HMG_box_dom_sf"/>
</dbReference>
<evidence type="ECO:0000256" key="3">
    <source>
        <dbReference type="ARBA" id="ARBA00022853"/>
    </source>
</evidence>
<feature type="coiled-coil region" evidence="10">
    <location>
        <begin position="1388"/>
        <end position="1415"/>
    </location>
</feature>
<dbReference type="SMART" id="SM00398">
    <property type="entry name" value="HMG"/>
    <property type="match status" value="1"/>
</dbReference>